<reference evidence="2 3" key="1">
    <citation type="submission" date="2020-06" db="EMBL/GenBank/DDBJ databases">
        <title>Whole-genome sequence of Allochromatium humboldtianum DSM 21881, type strain.</title>
        <authorList>
            <person name="Kyndt J.A."/>
            <person name="Meyer T.E."/>
        </authorList>
    </citation>
    <scope>NUCLEOTIDE SEQUENCE [LARGE SCALE GENOMIC DNA]</scope>
    <source>
        <strain evidence="2 3">DSM 21881</strain>
    </source>
</reference>
<name>A0A850RFI5_9GAMM</name>
<keyword evidence="3" id="KW-1185">Reference proteome</keyword>
<proteinExistence type="predicted"/>
<feature type="non-terminal residue" evidence="2">
    <location>
        <position position="397"/>
    </location>
</feature>
<evidence type="ECO:0000259" key="1">
    <source>
        <dbReference type="Pfam" id="PF12770"/>
    </source>
</evidence>
<dbReference type="Pfam" id="PF12770">
    <property type="entry name" value="CHAT"/>
    <property type="match status" value="1"/>
</dbReference>
<feature type="domain" description="CHAT" evidence="1">
    <location>
        <begin position="87"/>
        <end position="395"/>
    </location>
</feature>
<comment type="caution">
    <text evidence="2">The sequence shown here is derived from an EMBL/GenBank/DDBJ whole genome shotgun (WGS) entry which is preliminary data.</text>
</comment>
<feature type="non-terminal residue" evidence="2">
    <location>
        <position position="1"/>
    </location>
</feature>
<dbReference type="EMBL" id="JABZEO010000056">
    <property type="protein sequence ID" value="NVZ11805.1"/>
    <property type="molecule type" value="Genomic_DNA"/>
</dbReference>
<dbReference type="Proteomes" id="UP000592294">
    <property type="component" value="Unassembled WGS sequence"/>
</dbReference>
<accession>A0A850RFI5</accession>
<organism evidence="2 3">
    <name type="scientific">Allochromatium humboldtianum</name>
    <dbReference type="NCBI Taxonomy" id="504901"/>
    <lineage>
        <taxon>Bacteria</taxon>
        <taxon>Pseudomonadati</taxon>
        <taxon>Pseudomonadota</taxon>
        <taxon>Gammaproteobacteria</taxon>
        <taxon>Chromatiales</taxon>
        <taxon>Chromatiaceae</taxon>
        <taxon>Allochromatium</taxon>
    </lineage>
</organism>
<evidence type="ECO:0000313" key="2">
    <source>
        <dbReference type="EMBL" id="NVZ11805.1"/>
    </source>
</evidence>
<dbReference type="AlphaFoldDB" id="A0A850RFI5"/>
<protein>
    <submittedName>
        <fullName evidence="2">CHAT domain-containing protein</fullName>
    </submittedName>
</protein>
<sequence length="397" mass="42901">AFRTLSAERQAELAQRQLDSDDRGLVRELGAQVALLHTLVLDERLHLLLTLPEVLLARVAPVGAADLNRQVETLRQALQDPRRDPRPAAQALYGALIAPIAPDLEAAGITTLMVSLDGTLRYVPLAALHDGERYLTERYALSVFTAAARDKVRLPPKPTWTVAGFGVSQAHEGFAPLPSVPDELAAIVRATPEESGALPGQRQLDAAFTEARLRAGLRRPVVHIASHFSLNPGNESLSFLLLGTERLTLDRIRALYDFGQLDLLTLSACNTAVGGQSARGQEVEGLGTLAQKQGAKSVIATLWPVADASTGAFMAHFYRLRQQQHLSKAEALRQAQLAFLGAPPLPASTDQAAVRGRPVRLGGSVDTSTAPAFTPDPDHPYAHPYYWAPFILMGNWL</sequence>
<gene>
    <name evidence="2" type="ORF">HW932_21420</name>
</gene>
<dbReference type="RefSeq" id="WP_176978478.1">
    <property type="nucleotide sequence ID" value="NZ_JABZEO010000056.1"/>
</dbReference>
<evidence type="ECO:0000313" key="3">
    <source>
        <dbReference type="Proteomes" id="UP000592294"/>
    </source>
</evidence>
<dbReference type="InterPro" id="IPR024983">
    <property type="entry name" value="CHAT_dom"/>
</dbReference>